<name>A0ABT1PCS9_9ACTN</name>
<gene>
    <name evidence="2" type="ORF">NON19_08355</name>
</gene>
<organism evidence="2 3">
    <name type="scientific">Streptantibioticus rubrisoli</name>
    <dbReference type="NCBI Taxonomy" id="1387313"/>
    <lineage>
        <taxon>Bacteria</taxon>
        <taxon>Bacillati</taxon>
        <taxon>Actinomycetota</taxon>
        <taxon>Actinomycetes</taxon>
        <taxon>Kitasatosporales</taxon>
        <taxon>Streptomycetaceae</taxon>
        <taxon>Streptantibioticus</taxon>
    </lineage>
</organism>
<sequence>MSWGAEVGIEDLAFALEDRLAAVQGGGVAVLTDPDAVALAERLYLAVDWFAPIEGAVPTARAFNLAVLVATFHWHRYTHTGAEQDLSRSAFLYLVVYGFATHLVPEPIRSAHEKRGHHHHAFTAAELEGFVGHAVSLLRQAERTGAVEPLDDATAVLRWVIWLAPVGHRLGGAAFAELGNVLTRKYEYTGDTDALARALNVNLRALGLLSRNDPYYPVVLSNLGHTTIRRFERDGELEPLRAAIDGLRRAVALAAPDDVNGAAYRTNLAAALTLWYRHTGQAAALDEAVEALTEAVRDTAEDHPDLPSRLGSLAQLLDLRDEASSADEDSTATIITLFRRALSITTDGHPDRPACMLGLASALHTRFESAGDPDDLRMAIDLCRRVCRTMPTTGYLYPKALSGLAQGLQIRFRHFGQRRALDEAVKVLRVAAGALPRDHPERAQLLTELGGALRDRFTAEGRPADRELALQALREASQCASAPAVWRVKAAVDGAGLAAAAHDFTAATELYATALEQLDLAAWRGAERGDQERVLSQFNPLSNEAAACAIRAGQPERAVELLEQGRGVLLARVLEARTDHGALRDHAPALADQLAEVLDALHRMPDTRTPAPDQAARTANDHRADLARRRDALLAEVRSLPGFGDFLRPPRFATLRAAAANGPVVLLNASRHGCDALLLTRDGVRVLPLRCSVEELLDRATAFTQALVAARDPEPGDEDGELTRFEARNTVTDVLGWLWDTVAGPLLAELPANGRLDDGGCPRLWWCPTSLFTLLPLHAAGHHAPGGEAVLDRVVSSYTPTLRALLHAREHAQDASGAPPRRLVVSLPCTPGWPDLPNAEREAADLLARYPDAESLTGRAAESTAVLDALARCSWAHFACHGAQALEQPSLGALFLYDRPLLLREIMELRLDRASLAFLSACDSSRGGLRLANEAISFAAALHVAGFRHVIGTLWPINDALAPEVAALVYDELARRGTDFTAAALHDAIRRTRSRYPRAPLTWAPYVHIGP</sequence>
<dbReference type="EMBL" id="JANFNH010000005">
    <property type="protein sequence ID" value="MCQ4042043.1"/>
    <property type="molecule type" value="Genomic_DNA"/>
</dbReference>
<evidence type="ECO:0000313" key="2">
    <source>
        <dbReference type="EMBL" id="MCQ4042043.1"/>
    </source>
</evidence>
<dbReference type="Pfam" id="PF12770">
    <property type="entry name" value="CHAT"/>
    <property type="match status" value="1"/>
</dbReference>
<evidence type="ECO:0000313" key="3">
    <source>
        <dbReference type="Proteomes" id="UP001206206"/>
    </source>
</evidence>
<dbReference type="Gene3D" id="1.25.40.10">
    <property type="entry name" value="Tetratricopeptide repeat domain"/>
    <property type="match status" value="2"/>
</dbReference>
<comment type="caution">
    <text evidence="2">The sequence shown here is derived from an EMBL/GenBank/DDBJ whole genome shotgun (WGS) entry which is preliminary data.</text>
</comment>
<evidence type="ECO:0000259" key="1">
    <source>
        <dbReference type="Pfam" id="PF12770"/>
    </source>
</evidence>
<dbReference type="InterPro" id="IPR024983">
    <property type="entry name" value="CHAT_dom"/>
</dbReference>
<accession>A0ABT1PCS9</accession>
<dbReference type="RefSeq" id="WP_255926211.1">
    <property type="nucleotide sequence ID" value="NZ_JANFNH010000005.1"/>
</dbReference>
<dbReference type="Proteomes" id="UP001206206">
    <property type="component" value="Unassembled WGS sequence"/>
</dbReference>
<keyword evidence="3" id="KW-1185">Reference proteome</keyword>
<reference evidence="2 3" key="1">
    <citation type="submission" date="2022-06" db="EMBL/GenBank/DDBJ databases">
        <title>Draft genome sequence of type strain Streptomyces rubrisoli DSM 42083.</title>
        <authorList>
            <person name="Duangmal K."/>
            <person name="Klaysubun C."/>
        </authorList>
    </citation>
    <scope>NUCLEOTIDE SEQUENCE [LARGE SCALE GENOMIC DNA]</scope>
    <source>
        <strain evidence="2 3">DSM 42083</strain>
    </source>
</reference>
<dbReference type="InterPro" id="IPR011990">
    <property type="entry name" value="TPR-like_helical_dom_sf"/>
</dbReference>
<protein>
    <submittedName>
        <fullName evidence="2">CHAT domain-containing protein</fullName>
    </submittedName>
</protein>
<proteinExistence type="predicted"/>
<feature type="domain" description="CHAT" evidence="1">
    <location>
        <begin position="733"/>
        <end position="1010"/>
    </location>
</feature>